<comment type="caution">
    <text evidence="1">The sequence shown here is derived from an EMBL/GenBank/DDBJ whole genome shotgun (WGS) entry which is preliminary data.</text>
</comment>
<reference evidence="1 2" key="1">
    <citation type="journal article" date="2014" name="Genome Announc.">
        <title>Draft genome sequences of eight enterohepatic helicobacter species isolated from both laboratory and wild rodents.</title>
        <authorList>
            <person name="Sheh A."/>
            <person name="Shen Z."/>
            <person name="Fox J.G."/>
        </authorList>
    </citation>
    <scope>NUCLEOTIDE SEQUENCE [LARGE SCALE GENOMIC DNA]</scope>
    <source>
        <strain evidence="1 2">MIT 09-6949</strain>
    </source>
</reference>
<keyword evidence="2" id="KW-1185">Reference proteome</keyword>
<name>A0A4U8T9P1_9HELI</name>
<accession>A0A4U8T9P1</accession>
<proteinExistence type="predicted"/>
<dbReference type="Proteomes" id="UP000029733">
    <property type="component" value="Unassembled WGS sequence"/>
</dbReference>
<evidence type="ECO:0000313" key="1">
    <source>
        <dbReference type="EMBL" id="TLD96550.1"/>
    </source>
</evidence>
<sequence length="195" mass="22042">MKCVKQILYFLKDCYAYMRYPRAYIAFRGVFKSFSEALSNMPKHIGGKRADEGYNKVKSSSAQSYIEAFSKPLKPIDTEYPVFFWLDRIFKDNPQASVCDFGGAVGGHYYSYTANSEINPQWCVCELEANITLGREVAHSLHADNLSFTPTMKPADILFSSGALFYIEHFSNILTDYFNGGGGEAHIAYAYAYSR</sequence>
<dbReference type="RefSeq" id="WP_052057834.1">
    <property type="nucleotide sequence ID" value="NZ_JRPR02000003.1"/>
</dbReference>
<organism evidence="1 2">
    <name type="scientific">Helicobacter jaachi</name>
    <dbReference type="NCBI Taxonomy" id="1677920"/>
    <lineage>
        <taxon>Bacteria</taxon>
        <taxon>Pseudomonadati</taxon>
        <taxon>Campylobacterota</taxon>
        <taxon>Epsilonproteobacteria</taxon>
        <taxon>Campylobacterales</taxon>
        <taxon>Helicobacteraceae</taxon>
        <taxon>Helicobacter</taxon>
    </lineage>
</organism>
<evidence type="ECO:0008006" key="3">
    <source>
        <dbReference type="Google" id="ProtNLM"/>
    </source>
</evidence>
<gene>
    <name evidence="1" type="ORF">LS71_005670</name>
</gene>
<evidence type="ECO:0000313" key="2">
    <source>
        <dbReference type="Proteomes" id="UP000029733"/>
    </source>
</evidence>
<dbReference type="AlphaFoldDB" id="A0A4U8T9P1"/>
<protein>
    <recommendedName>
        <fullName evidence="3">Methyltransferase, TIGR04325 family</fullName>
    </recommendedName>
</protein>
<dbReference type="EMBL" id="JRPR02000003">
    <property type="protein sequence ID" value="TLD96550.1"/>
    <property type="molecule type" value="Genomic_DNA"/>
</dbReference>
<dbReference type="OrthoDB" id="5324887at2"/>